<evidence type="ECO:0000259" key="6">
    <source>
        <dbReference type="Pfam" id="PF00107"/>
    </source>
</evidence>
<evidence type="ECO:0000256" key="3">
    <source>
        <dbReference type="ARBA" id="ARBA00022723"/>
    </source>
</evidence>
<dbReference type="RefSeq" id="WP_068278929.1">
    <property type="nucleotide sequence ID" value="NZ_CP014873.1"/>
</dbReference>
<proteinExistence type="inferred from homology"/>
<dbReference type="PANTHER" id="PTHR43350:SF19">
    <property type="entry name" value="D-GULOSIDE 3-DEHYDROGENASE"/>
    <property type="match status" value="1"/>
</dbReference>
<keyword evidence="9" id="KW-1185">Reference proteome</keyword>
<dbReference type="GeneID" id="42981527"/>
<dbReference type="Pfam" id="PF00107">
    <property type="entry name" value="ADH_zinc_N"/>
    <property type="match status" value="1"/>
</dbReference>
<dbReference type="STRING" id="375175.AYR53_04625"/>
<dbReference type="Gene3D" id="3.40.50.720">
    <property type="entry name" value="NAD(P)-binding Rossmann-like Domain"/>
    <property type="match status" value="1"/>
</dbReference>
<feature type="domain" description="Alcohol dehydrogenase-like C-terminal" evidence="6">
    <location>
        <begin position="240"/>
        <end position="315"/>
    </location>
</feature>
<accession>A0A192H185</accession>
<dbReference type="Pfam" id="PF08240">
    <property type="entry name" value="ADH_N"/>
    <property type="match status" value="1"/>
</dbReference>
<protein>
    <submittedName>
        <fullName evidence="8">Dehydrogenase</fullName>
    </submittedName>
</protein>
<name>A0A192H185_9LACO</name>
<evidence type="ECO:0000313" key="8">
    <source>
        <dbReference type="EMBL" id="ANK62115.1"/>
    </source>
</evidence>
<dbReference type="GO" id="GO:0046872">
    <property type="term" value="F:metal ion binding"/>
    <property type="evidence" value="ECO:0007669"/>
    <property type="project" value="UniProtKB-KW"/>
</dbReference>
<dbReference type="OrthoDB" id="1700359at2"/>
<dbReference type="Proteomes" id="UP000078582">
    <property type="component" value="Chromosome"/>
</dbReference>
<dbReference type="InterPro" id="IPR011032">
    <property type="entry name" value="GroES-like_sf"/>
</dbReference>
<evidence type="ECO:0000256" key="5">
    <source>
        <dbReference type="ARBA" id="ARBA00023002"/>
    </source>
</evidence>
<reference evidence="8 9" key="1">
    <citation type="submission" date="2016-03" db="EMBL/GenBank/DDBJ databases">
        <title>Pediococcus and Lactobacillus from brewery environment - whole genome sequencing and assembly.</title>
        <authorList>
            <person name="Behr J."/>
            <person name="Geissler A.J."/>
            <person name="Vogel R.F."/>
        </authorList>
    </citation>
    <scope>NUCLEOTIDE SEQUENCE [LARGE SCALE GENOMIC DNA]</scope>
    <source>
        <strain evidence="8 9">TMW 1.1989</strain>
    </source>
</reference>
<dbReference type="PANTHER" id="PTHR43350">
    <property type="entry name" value="NAD-DEPENDENT ALCOHOL DEHYDROGENASE"/>
    <property type="match status" value="1"/>
</dbReference>
<comment type="cofactor">
    <cofactor evidence="1">
        <name>Zn(2+)</name>
        <dbReference type="ChEBI" id="CHEBI:29105"/>
    </cofactor>
</comment>
<evidence type="ECO:0000259" key="7">
    <source>
        <dbReference type="Pfam" id="PF08240"/>
    </source>
</evidence>
<dbReference type="SUPFAM" id="SSF51735">
    <property type="entry name" value="NAD(P)-binding Rossmann-fold domains"/>
    <property type="match status" value="1"/>
</dbReference>
<evidence type="ECO:0000313" key="9">
    <source>
        <dbReference type="Proteomes" id="UP000078582"/>
    </source>
</evidence>
<dbReference type="EMBL" id="CP014873">
    <property type="protein sequence ID" value="ANK62115.1"/>
    <property type="molecule type" value="Genomic_DNA"/>
</dbReference>
<keyword evidence="5" id="KW-0560">Oxidoreductase</keyword>
<evidence type="ECO:0000256" key="2">
    <source>
        <dbReference type="ARBA" id="ARBA00008072"/>
    </source>
</evidence>
<gene>
    <name evidence="8" type="ORF">AYR53_04625</name>
</gene>
<dbReference type="InterPro" id="IPR036291">
    <property type="entry name" value="NAD(P)-bd_dom_sf"/>
</dbReference>
<organism evidence="8 9">
    <name type="scientific">Loigolactobacillus backii</name>
    <dbReference type="NCBI Taxonomy" id="375175"/>
    <lineage>
        <taxon>Bacteria</taxon>
        <taxon>Bacillati</taxon>
        <taxon>Bacillota</taxon>
        <taxon>Bacilli</taxon>
        <taxon>Lactobacillales</taxon>
        <taxon>Lactobacillaceae</taxon>
        <taxon>Loigolactobacillus</taxon>
    </lineage>
</organism>
<dbReference type="InterPro" id="IPR013149">
    <property type="entry name" value="ADH-like_C"/>
</dbReference>
<keyword evidence="3" id="KW-0479">Metal-binding</keyword>
<keyword evidence="4" id="KW-0862">Zinc</keyword>
<comment type="similarity">
    <text evidence="2">Belongs to the zinc-containing alcohol dehydrogenase family.</text>
</comment>
<dbReference type="SUPFAM" id="SSF50129">
    <property type="entry name" value="GroES-like"/>
    <property type="match status" value="1"/>
</dbReference>
<sequence length="363" mass="40208">MSETKDETKQITSKTYRLVKPGDIEEQQIPRTLKKGWVDVQPIMASVCHADDRYFAGQRRPEALAKKLPMALLHEGIGTVKESMSDEFKAGQRVAIAPNVPGYVLRGEKKTDTLPDNYSADAAFISSGHDGIAQSDLVHPESCLVPIPENIPDEIAILAEVSTVGYHASSHVKHILSKPNVKVALFGDGPVGYMAAAVLHFVWGISKENLTVFGAMEDRISKFDFATREMVNDYDFDNAEEQFDVIFEATGGHFSSSAINEGIKVIKRTGSFVLMGVTEELVPIDTRDVLEKGLTLYGTSRSTPDDFKVVIKTMSEKPEYREALQKLLPEKETVIKNADDLTAAFNKIVADKAWKKAVLKFEW</sequence>
<feature type="domain" description="Alcohol dehydrogenase-like N-terminal" evidence="7">
    <location>
        <begin position="35"/>
        <end position="149"/>
    </location>
</feature>
<dbReference type="GO" id="GO:0016491">
    <property type="term" value="F:oxidoreductase activity"/>
    <property type="evidence" value="ECO:0007669"/>
    <property type="project" value="UniProtKB-KW"/>
</dbReference>
<dbReference type="AlphaFoldDB" id="A0A192H185"/>
<dbReference type="Gene3D" id="3.90.180.10">
    <property type="entry name" value="Medium-chain alcohol dehydrogenases, catalytic domain"/>
    <property type="match status" value="1"/>
</dbReference>
<evidence type="ECO:0000256" key="4">
    <source>
        <dbReference type="ARBA" id="ARBA00022833"/>
    </source>
</evidence>
<dbReference type="InterPro" id="IPR013154">
    <property type="entry name" value="ADH-like_N"/>
</dbReference>
<evidence type="ECO:0000256" key="1">
    <source>
        <dbReference type="ARBA" id="ARBA00001947"/>
    </source>
</evidence>